<sequence>MDSKDTRSRFVIEVAPFASEIGPGLPLNNSTHGEQFLVTNLSIRFAPSSQANQPQFFNVSRNRLSGPIPVTPALVRFNDNSFSGNGDLCGDQIGKRCLGLRAAKAERGMEKRVKRREERKKDIDR</sequence>
<evidence type="ECO:0000313" key="3">
    <source>
        <dbReference type="Proteomes" id="UP001497516"/>
    </source>
</evidence>
<feature type="region of interest" description="Disordered" evidence="1">
    <location>
        <begin position="106"/>
        <end position="125"/>
    </location>
</feature>
<proteinExistence type="predicted"/>
<keyword evidence="3" id="KW-1185">Reference proteome</keyword>
<dbReference type="InterPro" id="IPR032675">
    <property type="entry name" value="LRR_dom_sf"/>
</dbReference>
<evidence type="ECO:0000256" key="1">
    <source>
        <dbReference type="SAM" id="MobiDB-lite"/>
    </source>
</evidence>
<reference evidence="2 3" key="1">
    <citation type="submission" date="2024-04" db="EMBL/GenBank/DDBJ databases">
        <authorList>
            <person name="Fracassetti M."/>
        </authorList>
    </citation>
    <scope>NUCLEOTIDE SEQUENCE [LARGE SCALE GENOMIC DNA]</scope>
</reference>
<dbReference type="EMBL" id="OZ034814">
    <property type="protein sequence ID" value="CAL1360777.1"/>
    <property type="molecule type" value="Genomic_DNA"/>
</dbReference>
<dbReference type="Proteomes" id="UP001497516">
    <property type="component" value="Chromosome 10"/>
</dbReference>
<organism evidence="2 3">
    <name type="scientific">Linum trigynum</name>
    <dbReference type="NCBI Taxonomy" id="586398"/>
    <lineage>
        <taxon>Eukaryota</taxon>
        <taxon>Viridiplantae</taxon>
        <taxon>Streptophyta</taxon>
        <taxon>Embryophyta</taxon>
        <taxon>Tracheophyta</taxon>
        <taxon>Spermatophyta</taxon>
        <taxon>Magnoliopsida</taxon>
        <taxon>eudicotyledons</taxon>
        <taxon>Gunneridae</taxon>
        <taxon>Pentapetalae</taxon>
        <taxon>rosids</taxon>
        <taxon>fabids</taxon>
        <taxon>Malpighiales</taxon>
        <taxon>Linaceae</taxon>
        <taxon>Linum</taxon>
    </lineage>
</organism>
<name>A0AAV2CW66_9ROSI</name>
<protein>
    <submittedName>
        <fullName evidence="2">Uncharacterized protein</fullName>
    </submittedName>
</protein>
<accession>A0AAV2CW66</accession>
<gene>
    <name evidence="2" type="ORF">LTRI10_LOCUS8190</name>
</gene>
<dbReference type="AlphaFoldDB" id="A0AAV2CW66"/>
<evidence type="ECO:0000313" key="2">
    <source>
        <dbReference type="EMBL" id="CAL1360777.1"/>
    </source>
</evidence>
<dbReference type="Gene3D" id="3.80.10.10">
    <property type="entry name" value="Ribonuclease Inhibitor"/>
    <property type="match status" value="1"/>
</dbReference>